<dbReference type="EMBL" id="AZYO01000001">
    <property type="protein sequence ID" value="KOS58192.1"/>
    <property type="molecule type" value="Genomic_DNA"/>
</dbReference>
<dbReference type="AlphaFoldDB" id="A0A0M8PRR3"/>
<keyword evidence="2" id="KW-0670">Pyruvate</keyword>
<dbReference type="Pfam" id="PF00391">
    <property type="entry name" value="PEP-utilizers"/>
    <property type="match status" value="1"/>
</dbReference>
<dbReference type="InterPro" id="IPR051549">
    <property type="entry name" value="PEP_Utilizing_Enz"/>
</dbReference>
<dbReference type="InterPro" id="IPR036637">
    <property type="entry name" value="Phosphohistidine_dom_sf"/>
</dbReference>
<dbReference type="PATRIC" id="fig|1441923.3.peg.251"/>
<evidence type="ECO:0000313" key="2">
    <source>
        <dbReference type="EMBL" id="KOS58192.1"/>
    </source>
</evidence>
<protein>
    <submittedName>
        <fullName evidence="2">Phosphoenolpyruvate-utilizing protein</fullName>
    </submittedName>
</protein>
<organism evidence="2 3">
    <name type="scientific">Rhodococcus rhodochrous KG-21</name>
    <dbReference type="NCBI Taxonomy" id="1441923"/>
    <lineage>
        <taxon>Bacteria</taxon>
        <taxon>Bacillati</taxon>
        <taxon>Actinomycetota</taxon>
        <taxon>Actinomycetes</taxon>
        <taxon>Mycobacteriales</taxon>
        <taxon>Nocardiaceae</taxon>
        <taxon>Rhodococcus</taxon>
    </lineage>
</organism>
<dbReference type="PANTHER" id="PTHR43615">
    <property type="entry name" value="PHOSPHOENOLPYRUVATE SYNTHASE-RELATED"/>
    <property type="match status" value="1"/>
</dbReference>
<feature type="domain" description="PEP-utilising enzyme mobile" evidence="1">
    <location>
        <begin position="503"/>
        <end position="573"/>
    </location>
</feature>
<evidence type="ECO:0000259" key="1">
    <source>
        <dbReference type="Pfam" id="PF00391"/>
    </source>
</evidence>
<evidence type="ECO:0000313" key="3">
    <source>
        <dbReference type="Proteomes" id="UP000037712"/>
    </source>
</evidence>
<dbReference type="Gene3D" id="3.50.30.10">
    <property type="entry name" value="Phosphohistidine domain"/>
    <property type="match status" value="1"/>
</dbReference>
<comment type="caution">
    <text evidence="2">The sequence shown here is derived from an EMBL/GenBank/DDBJ whole genome shotgun (WGS) entry which is preliminary data.</text>
</comment>
<dbReference type="GO" id="GO:0016772">
    <property type="term" value="F:transferase activity, transferring phosphorus-containing groups"/>
    <property type="evidence" value="ECO:0007669"/>
    <property type="project" value="InterPro"/>
</dbReference>
<reference evidence="2 3" key="1">
    <citation type="journal article" date="2015" name="Genome Announc.">
        <title>Draft Genome Sequence of Rhodococcus rhodochrous Strain KG-21, a Soil Isolate from Oil Fields of Krishna-Godavari Basin, India.</title>
        <authorList>
            <person name="Dawar C."/>
            <person name="Aggarwal R.K."/>
        </authorList>
    </citation>
    <scope>NUCLEOTIDE SEQUENCE [LARGE SCALE GENOMIC DNA]</scope>
    <source>
        <strain evidence="2 3">KG-21</strain>
    </source>
</reference>
<reference evidence="3" key="2">
    <citation type="submission" date="2015-01" db="EMBL/GenBank/DDBJ databases">
        <title>Draft genome sequence of potential hydrocarbon metabolising strain of Rhodococcus rhodochrous.</title>
        <authorList>
            <person name="Aggarwal R.K."/>
            <person name="Dawar C."/>
        </authorList>
    </citation>
    <scope>NUCLEOTIDE SEQUENCE [LARGE SCALE GENOMIC DNA]</scope>
    <source>
        <strain evidence="3">KG-21</strain>
    </source>
</reference>
<name>A0A0M8PRR3_RHORH</name>
<sequence>MVDITRRWIVDTPLSERWPVYTRANVGEVSASVTTPLMWSMIGGPPAEREWKQALVEFGAFDIDEFREDLIDIQGMVHGYIYLNLSNSRTFGARMPGASPELMDRTYLGEIEAPPYVPHPDDAKPEYTERILATVQRVLSETDRPDVERHKVQAAELRAERPDLSALTDSELLARERRIMRDPYAPILRTHLRMVYEGSVVTGALDQAVAGLGDPSLAIKLMGGLGDIASAAPNEAMWKLGRLVREDDELTAEFDKGIDGLEDRLRTGSSKSAAEFITRFDEFLYEFGSRSTEEWSAAPKTWETHRRIPLGMIDRMRLQDESKAPSVQADRLRREREELTKQIRSRLAGNAEALAQLEAVLRSAELYSRSREQGKTNTIRVLHEARLPIWELGLRYTKKGVLGRPEDISMLLESELDSFIENPQSFVPVIAERWEWYDALDELEPPFFIDGEIPPVTTWQKKKDPDLEPAGAGTVLHGLGACAGTATGIARIITDPEDAPDLEPGEILVAPLTDPGWTPIFTSAEAVVVNVGSPMSHAAIVSRELGIPCVLGVRGATKKIKDGAKLTVDGAAGTVTVH</sequence>
<accession>A0A0M8PRR3</accession>
<dbReference type="PANTHER" id="PTHR43615:SF1">
    <property type="entry name" value="PPDK_N DOMAIN-CONTAINING PROTEIN"/>
    <property type="match status" value="1"/>
</dbReference>
<proteinExistence type="predicted"/>
<dbReference type="InterPro" id="IPR008279">
    <property type="entry name" value="PEP-util_enz_mobile_dom"/>
</dbReference>
<dbReference type="SUPFAM" id="SSF52009">
    <property type="entry name" value="Phosphohistidine domain"/>
    <property type="match status" value="1"/>
</dbReference>
<gene>
    <name evidence="2" type="ORF">Z051_01120</name>
</gene>
<dbReference type="Proteomes" id="UP000037712">
    <property type="component" value="Unassembled WGS sequence"/>
</dbReference>